<evidence type="ECO:0000313" key="16">
    <source>
        <dbReference type="EMBL" id="QKN88971.1"/>
    </source>
</evidence>
<dbReference type="GO" id="GO:0003724">
    <property type="term" value="F:RNA helicase activity"/>
    <property type="evidence" value="ECO:0007669"/>
    <property type="project" value="InterPro"/>
</dbReference>
<dbReference type="EMBL" id="MT138386">
    <property type="protein sequence ID" value="QKN88977.1"/>
    <property type="molecule type" value="Genomic_RNA"/>
</dbReference>
<keyword evidence="4" id="KW-0548">Nucleotidyltransferase</keyword>
<dbReference type="InterPro" id="IPR043128">
    <property type="entry name" value="Rev_trsase/Diguanyl_cyclase"/>
</dbReference>
<dbReference type="PANTHER" id="PTHR46205">
    <property type="entry name" value="LOQUACIOUS, ISOFORM B"/>
    <property type="match status" value="1"/>
</dbReference>
<evidence type="ECO:0000256" key="3">
    <source>
        <dbReference type="ARBA" id="ARBA00022679"/>
    </source>
</evidence>
<dbReference type="GO" id="GO:0035197">
    <property type="term" value="F:siRNA binding"/>
    <property type="evidence" value="ECO:0007669"/>
    <property type="project" value="TreeGrafter"/>
</dbReference>
<dbReference type="InterPro" id="IPR007094">
    <property type="entry name" value="RNA-dir_pol_PSvirus"/>
</dbReference>
<dbReference type="EMBL" id="MT138387">
    <property type="protein sequence ID" value="QKN88979.1"/>
    <property type="molecule type" value="Genomic_RNA"/>
</dbReference>
<feature type="domain" description="SF3 helicase" evidence="15">
    <location>
        <begin position="417"/>
        <end position="595"/>
    </location>
</feature>
<dbReference type="GO" id="GO:0003725">
    <property type="term" value="F:double-stranded RNA binding"/>
    <property type="evidence" value="ECO:0007669"/>
    <property type="project" value="TreeGrafter"/>
</dbReference>
<keyword evidence="12" id="KW-0812">Transmembrane</keyword>
<keyword evidence="10" id="KW-0693">Viral RNA replication</keyword>
<evidence type="ECO:0000256" key="1">
    <source>
        <dbReference type="ARBA" id="ARBA00022484"/>
    </source>
</evidence>
<dbReference type="PROSITE" id="PS50507">
    <property type="entry name" value="RDRP_SSRNA_POS"/>
    <property type="match status" value="1"/>
</dbReference>
<dbReference type="Pfam" id="PF00035">
    <property type="entry name" value="dsrm"/>
    <property type="match status" value="1"/>
</dbReference>
<evidence type="ECO:0000313" key="18">
    <source>
        <dbReference type="EMBL" id="QKN88979.1"/>
    </source>
</evidence>
<dbReference type="GO" id="GO:0016442">
    <property type="term" value="C:RISC complex"/>
    <property type="evidence" value="ECO:0007669"/>
    <property type="project" value="TreeGrafter"/>
</dbReference>
<dbReference type="SUPFAM" id="SSF50494">
    <property type="entry name" value="Trypsin-like serine proteases"/>
    <property type="match status" value="1"/>
</dbReference>
<dbReference type="PROSITE" id="PS50137">
    <property type="entry name" value="DS_RBD"/>
    <property type="match status" value="1"/>
</dbReference>
<evidence type="ECO:0000256" key="2">
    <source>
        <dbReference type="ARBA" id="ARBA00022670"/>
    </source>
</evidence>
<keyword evidence="8" id="KW-0067">ATP-binding</keyword>
<dbReference type="SUPFAM" id="SSF54768">
    <property type="entry name" value="dsRNA-binding domain-like"/>
    <property type="match status" value="1"/>
</dbReference>
<dbReference type="GO" id="GO:0039694">
    <property type="term" value="P:viral RNA genome replication"/>
    <property type="evidence" value="ECO:0007669"/>
    <property type="project" value="InterPro"/>
</dbReference>
<dbReference type="Gene3D" id="3.30.70.270">
    <property type="match status" value="1"/>
</dbReference>
<dbReference type="CDD" id="cd23169">
    <property type="entry name" value="ps-ssRNAv-Picornavirales"/>
    <property type="match status" value="1"/>
</dbReference>
<protein>
    <submittedName>
        <fullName evidence="17">Nonstructural polyprotein</fullName>
    </submittedName>
</protein>
<accession>A0A6M9ZAG7</accession>
<dbReference type="InterPro" id="IPR043502">
    <property type="entry name" value="DNA/RNA_pol_sf"/>
</dbReference>
<feature type="transmembrane region" description="Helical" evidence="12">
    <location>
        <begin position="255"/>
        <end position="274"/>
    </location>
</feature>
<dbReference type="SMART" id="SM00358">
    <property type="entry name" value="DSRM"/>
    <property type="match status" value="1"/>
</dbReference>
<keyword evidence="12" id="KW-0472">Membrane</keyword>
<dbReference type="Pfam" id="PF00910">
    <property type="entry name" value="RNA_helicase"/>
    <property type="match status" value="1"/>
</dbReference>
<evidence type="ECO:0000256" key="9">
    <source>
        <dbReference type="ARBA" id="ARBA00022884"/>
    </source>
</evidence>
<dbReference type="GO" id="GO:0003968">
    <property type="term" value="F:RNA-directed RNA polymerase activity"/>
    <property type="evidence" value="ECO:0007669"/>
    <property type="project" value="UniProtKB-KW"/>
</dbReference>
<evidence type="ECO:0000259" key="14">
    <source>
        <dbReference type="PROSITE" id="PS50507"/>
    </source>
</evidence>
<dbReference type="Pfam" id="PF00680">
    <property type="entry name" value="RdRP_1"/>
    <property type="match status" value="1"/>
</dbReference>
<keyword evidence="7" id="KW-0788">Thiol protease</keyword>
<evidence type="ECO:0000256" key="6">
    <source>
        <dbReference type="ARBA" id="ARBA00022801"/>
    </source>
</evidence>
<keyword evidence="1" id="KW-0696">RNA-directed RNA polymerase</keyword>
<keyword evidence="3" id="KW-0808">Transferase</keyword>
<dbReference type="PROSITE" id="PS51218">
    <property type="entry name" value="SF3_HELICASE_2"/>
    <property type="match status" value="1"/>
</dbReference>
<keyword evidence="6" id="KW-0378">Hydrolase</keyword>
<keyword evidence="12" id="KW-1133">Transmembrane helix</keyword>
<dbReference type="InterPro" id="IPR000605">
    <property type="entry name" value="Helicase_SF3_ssDNA/RNA_vir"/>
</dbReference>
<dbReference type="GO" id="GO:0006508">
    <property type="term" value="P:proteolysis"/>
    <property type="evidence" value="ECO:0007669"/>
    <property type="project" value="UniProtKB-KW"/>
</dbReference>
<dbReference type="PANTHER" id="PTHR46205:SF3">
    <property type="entry name" value="LOQUACIOUS, ISOFORM B"/>
    <property type="match status" value="1"/>
</dbReference>
<dbReference type="GO" id="GO:0070578">
    <property type="term" value="C:RISC-loading complex"/>
    <property type="evidence" value="ECO:0007669"/>
    <property type="project" value="TreeGrafter"/>
</dbReference>
<name>A0A6M9ZAG7_9VIRU</name>
<dbReference type="InterPro" id="IPR009003">
    <property type="entry name" value="Peptidase_S1_PA"/>
</dbReference>
<evidence type="ECO:0000259" key="13">
    <source>
        <dbReference type="PROSITE" id="PS50137"/>
    </source>
</evidence>
<proteinExistence type="predicted"/>
<dbReference type="GO" id="GO:0005524">
    <property type="term" value="F:ATP binding"/>
    <property type="evidence" value="ECO:0007669"/>
    <property type="project" value="UniProtKB-KW"/>
</dbReference>
<organism evidence="17">
    <name type="scientific">Picornavirales sp</name>
    <dbReference type="NCBI Taxonomy" id="1955153"/>
    <lineage>
        <taxon>Viruses</taxon>
        <taxon>Riboviria</taxon>
        <taxon>Orthornavirae</taxon>
        <taxon>Pisuviricota</taxon>
        <taxon>Pisoniviricetes</taxon>
        <taxon>Picornavirales</taxon>
    </lineage>
</organism>
<dbReference type="Gene3D" id="3.30.160.20">
    <property type="match status" value="1"/>
</dbReference>
<dbReference type="Gene3D" id="1.20.960.20">
    <property type="match status" value="1"/>
</dbReference>
<evidence type="ECO:0000259" key="15">
    <source>
        <dbReference type="PROSITE" id="PS51218"/>
    </source>
</evidence>
<evidence type="ECO:0000256" key="4">
    <source>
        <dbReference type="ARBA" id="ARBA00022695"/>
    </source>
</evidence>
<keyword evidence="9 11" id="KW-0694">RNA-binding</keyword>
<dbReference type="SUPFAM" id="SSF56672">
    <property type="entry name" value="DNA/RNA polymerases"/>
    <property type="match status" value="1"/>
</dbReference>
<reference evidence="17" key="1">
    <citation type="submission" date="2020-01" db="EMBL/GenBank/DDBJ databases">
        <title>Viral genomes from wild and zoo birds in China.</title>
        <authorList>
            <person name="He M.Y."/>
            <person name="Shan L.T."/>
            <person name="Zhang W."/>
            <person name="Yang X.S."/>
        </authorList>
    </citation>
    <scope>NUCLEOTIDE SEQUENCE</scope>
    <source>
        <strain evidence="16">Plw156pic1</strain>
        <strain evidence="17">Wiw119pic1</strain>
        <strain evidence="18">Ytb089pic01</strain>
    </source>
</reference>
<dbReference type="InterPro" id="IPR051247">
    <property type="entry name" value="RLC_Component"/>
</dbReference>
<dbReference type="GO" id="GO:0006351">
    <property type="term" value="P:DNA-templated transcription"/>
    <property type="evidence" value="ECO:0007669"/>
    <property type="project" value="InterPro"/>
</dbReference>
<dbReference type="InterPro" id="IPR001205">
    <property type="entry name" value="RNA-dir_pol_C"/>
</dbReference>
<dbReference type="GO" id="GO:0070920">
    <property type="term" value="P:regulation of regulatory ncRNA processing"/>
    <property type="evidence" value="ECO:0007669"/>
    <property type="project" value="TreeGrafter"/>
</dbReference>
<dbReference type="GO" id="GO:0030422">
    <property type="term" value="P:siRNA processing"/>
    <property type="evidence" value="ECO:0007669"/>
    <property type="project" value="TreeGrafter"/>
</dbReference>
<feature type="domain" description="DRBM" evidence="13">
    <location>
        <begin position="36"/>
        <end position="104"/>
    </location>
</feature>
<evidence type="ECO:0000313" key="17">
    <source>
        <dbReference type="EMBL" id="QKN88977.1"/>
    </source>
</evidence>
<evidence type="ECO:0000256" key="11">
    <source>
        <dbReference type="PROSITE-ProRule" id="PRU00266"/>
    </source>
</evidence>
<evidence type="ECO:0000256" key="7">
    <source>
        <dbReference type="ARBA" id="ARBA00022807"/>
    </source>
</evidence>
<evidence type="ECO:0000256" key="8">
    <source>
        <dbReference type="ARBA" id="ARBA00022840"/>
    </source>
</evidence>
<keyword evidence="2" id="KW-0645">Protease</keyword>
<sequence>MELSANKQVRKFNVTAKMNSKFSTENITSSFLLPINYIGVLNEMAQKVGAPFPEYKDLVAEGLPHCRVFTISCSFGEHVTHGRGYTVKAAKQAAAKAWFEIYSLNERAVRTSKFEYVCNVSAKTWSLGKALLGWDQMGEDEVKKALSRIAMNVASLAANLTPTGMSIFIVQLAVEFGYTLDVLATKLIELFTTLAEHSTQLIQNVIAGIRQLLLPIGQNVVQRIERYRNDRARDRAIREVARRTAIEMPEFTPQLIAGAAGALGGCAVLIAAMITGAKDFSSQKGFIKSITEFSTKIAKTKAGIFALIDMVKTFHVYVRDSVLAYLGQGVPSTIVRAYESLNPKHQDVPIPAEKFFEMIETLNSIDGENNMGINSEALKDGEFVLYYISKITTQNMTEKFAIPANAAAGLMATQRALEQRVKIARIKHGARESKFDPFCIWLTGDAGVGKSTAVAFINTWLQSFLSKDPERFQLPAQDRMCFSANFTQEYHTGYNGQYIFTIDDMCQDKPHLLKNSSLMFFINAKSRVPSNVTQAALEDKLCPFDSKIMICTSNVSHPNRDKEIHDRDALLRRRNMLVRMQMDDSFPFDPVLQRKVKFTLIDPMDDKKIDTPIARYETFSDLMRDIVTQYVAHYDAELALDGKTADTSAAENFAEKLWNERAVATMYKIPTMLKPAELIRQCKFEASRLKDCFSDIVRKYHWKLLVGISAIAAAAFATYQYMRKRVDVVCEDDTKVFMYATDSNNCGLAALVDPDSLVIYGVGYEDATCDHELNNHVRDCPEAMRQLAEWEKKFPEERALATYESKIMRAKPASKPTYNKELVRARAAARAIRSSFVEAMNIKSVVKVGITVNGQRREMNGVFIKDRFMLTCRHLFIGAKDGDPITITEYPQFSQPRVSEHMFEENRMKRVKDGEDSVVYEMGFEVKSHRDITERFFQEDLPESFYAASVAVYPYQSCIEGRTQVLTRHVDYAMDDEETEFAVVRGFEMLERTAPGRSGSPIVTDERANRAPTIFGIQTSMMDNGTRGYFEAITKSQIRATLKEFEQEKAVATMHYEPVVPEEMQHMCKQSLIYVCPAEKPVFQMQQTRLERSSIAAEYEIDDDLTEFVPSALRGRKDGKPVDVLAKSMAGFDRKYGRVDTRLADEVLREIVHEDRSVRKIRGLSPRLLTDHEVMNGLEGQGLKGVETKTSPGLPLVHMKQSGKPGKETWISRDENEQRVMCPEMWKLLREHEEMLKAGEAPPYLAYACLKDELRPLAKVQELKTRSFIILPMLMNLLIRKYFGMWIAVQHGLHNKISSSVGIDVNTEWTTLARRLLKVGSAIEDFDYADWDRSLHAEWFRVYADRVSSWYGDRKGSQGWRVRMKLMDILAHMPIQIGSHIVQTSGGNKSGCAITAEINSDVHDMLMLYVWKKVCQDTGKPELAGIEAFRDRVALALYGDDVVKATSVSVAKWFNGNAICLEVEKLGMKITPGDKISTEFRIKTLDEVTFLKRRFMKMDEDCGEYRAPLDKAVIQRMMLWVHKSDEPLEACAANVKGALCEAFFWGEAFYNETMDRVVKAWNYMDAGGKPLPSVTYHALWYNWTNKIRSELVPAQFQYSSGVRLETPEGAEV</sequence>
<evidence type="ECO:0000256" key="5">
    <source>
        <dbReference type="ARBA" id="ARBA00022741"/>
    </source>
</evidence>
<evidence type="ECO:0000256" key="10">
    <source>
        <dbReference type="ARBA" id="ARBA00022953"/>
    </source>
</evidence>
<feature type="domain" description="RdRp catalytic" evidence="14">
    <location>
        <begin position="1321"/>
        <end position="1454"/>
    </location>
</feature>
<dbReference type="GO" id="GO:0008234">
    <property type="term" value="F:cysteine-type peptidase activity"/>
    <property type="evidence" value="ECO:0007669"/>
    <property type="project" value="UniProtKB-KW"/>
</dbReference>
<dbReference type="InterPro" id="IPR014720">
    <property type="entry name" value="dsRBD_dom"/>
</dbReference>
<dbReference type="InterPro" id="IPR014759">
    <property type="entry name" value="Helicase_SF3_ssRNA_vir"/>
</dbReference>
<keyword evidence="5" id="KW-0547">Nucleotide-binding</keyword>
<dbReference type="EMBL" id="MT138382">
    <property type="protein sequence ID" value="QKN88971.1"/>
    <property type="molecule type" value="Genomic_RNA"/>
</dbReference>
<evidence type="ECO:0000256" key="12">
    <source>
        <dbReference type="SAM" id="Phobius"/>
    </source>
</evidence>